<sequence>MDEFAKLLHPDRILTDSEKLLVDSIRKDIEIPSADALMCKTIPQSDIYK</sequence>
<dbReference type="Proteomes" id="UP001291306">
    <property type="component" value="Unassembled WGS sequence"/>
</dbReference>
<feature type="non-terminal residue" evidence="1">
    <location>
        <position position="49"/>
    </location>
</feature>
<dbReference type="EMBL" id="WNVC01001392">
    <property type="protein sequence ID" value="MDZ5001425.1"/>
    <property type="molecule type" value="Genomic_DNA"/>
</dbReference>
<gene>
    <name evidence="1" type="ORF">GNF79_20705</name>
</gene>
<organism evidence="1 2">
    <name type="scientific">Clostridium perfringens</name>
    <dbReference type="NCBI Taxonomy" id="1502"/>
    <lineage>
        <taxon>Bacteria</taxon>
        <taxon>Bacillati</taxon>
        <taxon>Bacillota</taxon>
        <taxon>Clostridia</taxon>
        <taxon>Eubacteriales</taxon>
        <taxon>Clostridiaceae</taxon>
        <taxon>Clostridium</taxon>
    </lineage>
</organism>
<dbReference type="AlphaFoldDB" id="A0AAW9IG20"/>
<accession>A0AAW9IG20</accession>
<comment type="caution">
    <text evidence="1">The sequence shown here is derived from an EMBL/GenBank/DDBJ whole genome shotgun (WGS) entry which is preliminary data.</text>
</comment>
<protein>
    <submittedName>
        <fullName evidence="1">Uncharacterized protein</fullName>
    </submittedName>
</protein>
<evidence type="ECO:0000313" key="1">
    <source>
        <dbReference type="EMBL" id="MDZ5001425.1"/>
    </source>
</evidence>
<proteinExistence type="predicted"/>
<reference evidence="1" key="1">
    <citation type="submission" date="2019-11" db="EMBL/GenBank/DDBJ databases">
        <title>Characterization of Clostridium perfringens isolates from swine manure treated agricultural soils.</title>
        <authorList>
            <person name="Wushke S.T."/>
        </authorList>
    </citation>
    <scope>NUCLEOTIDE SEQUENCE</scope>
    <source>
        <strain evidence="1">X26</strain>
    </source>
</reference>
<evidence type="ECO:0000313" key="2">
    <source>
        <dbReference type="Proteomes" id="UP001291306"/>
    </source>
</evidence>
<name>A0AAW9IG20_CLOPF</name>